<dbReference type="Pfam" id="PF02368">
    <property type="entry name" value="Big_2"/>
    <property type="match status" value="1"/>
</dbReference>
<dbReference type="GO" id="GO:0016798">
    <property type="term" value="F:hydrolase activity, acting on glycosyl bonds"/>
    <property type="evidence" value="ECO:0007669"/>
    <property type="project" value="InterPro"/>
</dbReference>
<organism evidence="4 5">
    <name type="scientific">Roseburia zhanii</name>
    <dbReference type="NCBI Taxonomy" id="2763064"/>
    <lineage>
        <taxon>Bacteria</taxon>
        <taxon>Bacillati</taxon>
        <taxon>Bacillota</taxon>
        <taxon>Clostridia</taxon>
        <taxon>Lachnospirales</taxon>
        <taxon>Lachnospiraceae</taxon>
        <taxon>Roseburia</taxon>
    </lineage>
</organism>
<proteinExistence type="predicted"/>
<dbReference type="Gene3D" id="2.60.40.10">
    <property type="entry name" value="Immunoglobulins"/>
    <property type="match status" value="1"/>
</dbReference>
<keyword evidence="2" id="KW-0732">Signal</keyword>
<feature type="domain" description="Fibronectin type-III" evidence="3">
    <location>
        <begin position="1088"/>
        <end position="1187"/>
    </location>
</feature>
<dbReference type="InterPro" id="IPR008964">
    <property type="entry name" value="Invasin/intimin_cell_adhesion"/>
</dbReference>
<accession>A0A923RSC0</accession>
<dbReference type="RefSeq" id="WP_186866407.1">
    <property type="nucleotide sequence ID" value="NZ_JACOPH010000002.1"/>
</dbReference>
<evidence type="ECO:0000256" key="1">
    <source>
        <dbReference type="ARBA" id="ARBA00022801"/>
    </source>
</evidence>
<keyword evidence="1" id="KW-0378">Hydrolase</keyword>
<dbReference type="Proteomes" id="UP000606720">
    <property type="component" value="Unassembled WGS sequence"/>
</dbReference>
<keyword evidence="5" id="KW-1185">Reference proteome</keyword>
<evidence type="ECO:0000313" key="5">
    <source>
        <dbReference type="Proteomes" id="UP000606720"/>
    </source>
</evidence>
<evidence type="ECO:0000259" key="3">
    <source>
        <dbReference type="PROSITE" id="PS50853"/>
    </source>
</evidence>
<dbReference type="Gene3D" id="1.20.1270.90">
    <property type="entry name" value="AF1782-like"/>
    <property type="match status" value="2"/>
</dbReference>
<reference evidence="4" key="1">
    <citation type="submission" date="2020-08" db="EMBL/GenBank/DDBJ databases">
        <title>Genome public.</title>
        <authorList>
            <person name="Liu C."/>
            <person name="Sun Q."/>
        </authorList>
    </citation>
    <scope>NUCLEOTIDE SEQUENCE</scope>
    <source>
        <strain evidence="4">BX1005</strain>
    </source>
</reference>
<feature type="signal peptide" evidence="2">
    <location>
        <begin position="1"/>
        <end position="26"/>
    </location>
</feature>
<dbReference type="Gene3D" id="2.60.120.260">
    <property type="entry name" value="Galactose-binding domain-like"/>
    <property type="match status" value="1"/>
</dbReference>
<dbReference type="InterPro" id="IPR008979">
    <property type="entry name" value="Galactose-bd-like_sf"/>
</dbReference>
<dbReference type="Pfam" id="PF00041">
    <property type="entry name" value="fn3"/>
    <property type="match status" value="1"/>
</dbReference>
<evidence type="ECO:0000313" key="4">
    <source>
        <dbReference type="EMBL" id="MBC5713482.1"/>
    </source>
</evidence>
<dbReference type="SUPFAM" id="SSF49785">
    <property type="entry name" value="Galactose-binding domain-like"/>
    <property type="match status" value="1"/>
</dbReference>
<dbReference type="PROSITE" id="PS50853">
    <property type="entry name" value="FN3"/>
    <property type="match status" value="1"/>
</dbReference>
<dbReference type="SUPFAM" id="SSF49373">
    <property type="entry name" value="Invasin/intimin cell-adhesion fragments"/>
    <property type="match status" value="1"/>
</dbReference>
<dbReference type="InterPro" id="IPR011050">
    <property type="entry name" value="Pectin_lyase_fold/virulence"/>
</dbReference>
<dbReference type="Pfam" id="PF07554">
    <property type="entry name" value="FIVAR"/>
    <property type="match status" value="3"/>
</dbReference>
<dbReference type="Gene3D" id="1.20.1270.70">
    <property type="entry name" value="Designed single chain three-helix bundle"/>
    <property type="match status" value="1"/>
</dbReference>
<feature type="chain" id="PRO_5038953646" evidence="2">
    <location>
        <begin position="27"/>
        <end position="1187"/>
    </location>
</feature>
<comment type="caution">
    <text evidence="4">The sequence shown here is derived from an EMBL/GenBank/DDBJ whole genome shotgun (WGS) entry which is preliminary data.</text>
</comment>
<dbReference type="SUPFAM" id="SSF51126">
    <property type="entry name" value="Pectin lyase-like"/>
    <property type="match status" value="2"/>
</dbReference>
<dbReference type="InterPro" id="IPR013783">
    <property type="entry name" value="Ig-like_fold"/>
</dbReference>
<dbReference type="InterPro" id="IPR003961">
    <property type="entry name" value="FN3_dom"/>
</dbReference>
<name>A0A923RSC0_9FIRM</name>
<dbReference type="InterPro" id="IPR036116">
    <property type="entry name" value="FN3_sf"/>
</dbReference>
<protein>
    <submittedName>
        <fullName evidence="4">Fibronectin type III domain-containing protein</fullName>
    </submittedName>
</protein>
<dbReference type="SUPFAM" id="SSF49265">
    <property type="entry name" value="Fibronectin type III"/>
    <property type="match status" value="1"/>
</dbReference>
<dbReference type="EMBL" id="JACOPH010000002">
    <property type="protein sequence ID" value="MBC5713482.1"/>
    <property type="molecule type" value="Genomic_DNA"/>
</dbReference>
<dbReference type="Gene3D" id="2.160.20.10">
    <property type="entry name" value="Single-stranded right-handed beta-helix, Pectin lyase-like"/>
    <property type="match status" value="1"/>
</dbReference>
<dbReference type="InterPro" id="IPR003305">
    <property type="entry name" value="CenC_carb-bd"/>
</dbReference>
<dbReference type="CDD" id="cd00063">
    <property type="entry name" value="FN3"/>
    <property type="match status" value="1"/>
</dbReference>
<dbReference type="AlphaFoldDB" id="A0A923RSC0"/>
<dbReference type="Gene3D" id="2.60.40.1080">
    <property type="match status" value="1"/>
</dbReference>
<gene>
    <name evidence="4" type="ORF">H8S17_04505</name>
</gene>
<evidence type="ECO:0000256" key="2">
    <source>
        <dbReference type="SAM" id="SignalP"/>
    </source>
</evidence>
<dbReference type="InterPro" id="IPR003343">
    <property type="entry name" value="Big_2"/>
</dbReference>
<sequence>MRKRIFRSGISLMLTAAMLAGSMAVAEPVKADETVGTTYYIDAQNGNDSNDGTSESAAWKTFANVDDLTLTEGDQVLLKAGCTWNSEKLFIQNAKGTDPNPVVIGKYGDGADPVINGNGNPWNDSKDVSSLKKEDVAAVHIKNSEHIVVQHLEVTNWESDEADLMDDTIPEGGYQQSKSMLTGILVENRDAGELESVAIKDNYVHDVNGYMSTNGSEGDKKGSGGIMALVTGGTTQSYFNNLVITGNKVEKVCHEAIYMESCWAARTLVGGAKSQQAGSLEWVGWSGVYVADNYVNNVAGDGIVLINADGGEAEYNLITASAKEDWNYSRNPAHAAIWMWNCNNVTMKYNEAAYTESTQDGMAFDCDYGNQNVMYEYNYSHDNKGGFWMACPGPYYTVNSVVRYNVSINDGLFNGGRIIRVGEYGSIGHQVYNNTIYWNNGYELSAVEQGSWTSGVNGTVPGVTSGTDIYNNIFYGDSGTFVDNAGTTYNNNCVWGAAKDSYMANVDDVNAVIADPKFVDVEDYTTGIFNENKRVTLGKADGFKLTAASPCIDAGMEYMAVPEESFDAVADEMVKTNITLENKDYDGKAVPYEDTKVDIGAFEYQGKGLAPEEIVTDKSYLKALLAQAEAYKESDFETSGWSAFKTAYDKAQTIEKRVDVLQEVVDAYAKNLENAMMGLAKSGAVREGTPADDTLSSYTSADTVDNSTFEKSGTDWGYWQATVSVSNEQAHTGSGSLKIAKTAGKDTGYSELGKIPVKQNTEYVCEAWIYCGDSAASSVGLEAKHHNSYAGSDIKLGTASAEDVEGDTWKKVKMEFTTQGYDWISIAASSTLDTAYLDDVVLYQKTFTTDEVLDRTGLQTVLATVPSEKEDAYMSTAWKNYKNILTAARLKCADAMASQAELDQAVLDVNEALSALENAKRGNKTVLTAMYHAYASDVQGSYTADTWNAFCSALQNAKAVIDEQDAMQPEIDTALAALVNARNNLKIQAGSGNGNTTTTVTTKADQQITVKDSYTKTAGDRAFTISAKLTAGNGTLQFASSDERVATVSSRGRVTVKGAGICKITVTATATANYNAKTAEILIKVNPKQAAVKSIKAAKGRKMTVKWAKDFSVSGYEIQYALKSNFKAAKKVTVKKASAASTTIKKLKAGRKYYVRVRAYKDGSVNGQTEKLYGAWSKAKKTGKIKK</sequence>
<dbReference type="Pfam" id="PF02018">
    <property type="entry name" value="CBM_4_9"/>
    <property type="match status" value="1"/>
</dbReference>
<dbReference type="InterPro" id="IPR012334">
    <property type="entry name" value="Pectin_lyas_fold"/>
</dbReference>